<comment type="caution">
    <text evidence="7">The sequence shown here is derived from an EMBL/GenBank/DDBJ whole genome shotgun (WGS) entry which is preliminary data.</text>
</comment>
<dbReference type="NCBIfam" id="TIGR01509">
    <property type="entry name" value="HAD-SF-IA-v3"/>
    <property type="match status" value="1"/>
</dbReference>
<dbReference type="AlphaFoldDB" id="A0A7C6AFQ2"/>
<dbReference type="SFLD" id="SFLDS00003">
    <property type="entry name" value="Haloacid_Dehalogenase"/>
    <property type="match status" value="1"/>
</dbReference>
<dbReference type="PANTHER" id="PTHR46470:SF2">
    <property type="entry name" value="GLYCERALDEHYDE 3-PHOSPHATE PHOSPHATASE"/>
    <property type="match status" value="1"/>
</dbReference>
<comment type="function">
    <text evidence="2">Catalyzes the dephosphorylation of D,L-glyceraldehyde 3-phosphate in vitro.</text>
</comment>
<dbReference type="Gene3D" id="3.40.50.1000">
    <property type="entry name" value="HAD superfamily/HAD-like"/>
    <property type="match status" value="1"/>
</dbReference>
<dbReference type="Gene3D" id="1.10.150.520">
    <property type="match status" value="1"/>
</dbReference>
<evidence type="ECO:0000256" key="4">
    <source>
        <dbReference type="ARBA" id="ARBA00022723"/>
    </source>
</evidence>
<dbReference type="NCBIfam" id="TIGR01549">
    <property type="entry name" value="HAD-SF-IA-v1"/>
    <property type="match status" value="1"/>
</dbReference>
<evidence type="ECO:0000256" key="2">
    <source>
        <dbReference type="ARBA" id="ARBA00003513"/>
    </source>
</evidence>
<dbReference type="InterPro" id="IPR051400">
    <property type="entry name" value="HAD-like_hydrolase"/>
</dbReference>
<evidence type="ECO:0000256" key="6">
    <source>
        <dbReference type="ARBA" id="ARBA00022842"/>
    </source>
</evidence>
<comment type="cofactor">
    <cofactor evidence="1">
        <name>Mg(2+)</name>
        <dbReference type="ChEBI" id="CHEBI:18420"/>
    </cofactor>
</comment>
<dbReference type="SUPFAM" id="SSF56784">
    <property type="entry name" value="HAD-like"/>
    <property type="match status" value="1"/>
</dbReference>
<reference evidence="7" key="1">
    <citation type="journal article" date="2020" name="mSystems">
        <title>Genome- and Community-Level Interaction Insights into Carbon Utilization and Element Cycling Functions of Hydrothermarchaeota in Hydrothermal Sediment.</title>
        <authorList>
            <person name="Zhou Z."/>
            <person name="Liu Y."/>
            <person name="Xu W."/>
            <person name="Pan J."/>
            <person name="Luo Z.H."/>
            <person name="Li M."/>
        </authorList>
    </citation>
    <scope>NUCLEOTIDE SEQUENCE [LARGE SCALE GENOMIC DNA]</scope>
    <source>
        <strain evidence="7">SpSt-783</strain>
    </source>
</reference>
<dbReference type="SFLD" id="SFLDG01129">
    <property type="entry name" value="C1.5:_HAD__Beta-PGM__Phosphata"/>
    <property type="match status" value="1"/>
</dbReference>
<keyword evidence="5 7" id="KW-0378">Hydrolase</keyword>
<dbReference type="InterPro" id="IPR023214">
    <property type="entry name" value="HAD_sf"/>
</dbReference>
<accession>A0A7C6AFQ2</accession>
<dbReference type="GO" id="GO:0016791">
    <property type="term" value="F:phosphatase activity"/>
    <property type="evidence" value="ECO:0007669"/>
    <property type="project" value="TreeGrafter"/>
</dbReference>
<evidence type="ECO:0000256" key="5">
    <source>
        <dbReference type="ARBA" id="ARBA00022801"/>
    </source>
</evidence>
<dbReference type="InterPro" id="IPR011950">
    <property type="entry name" value="HAD-SF_hydro_IA_CTE7"/>
</dbReference>
<dbReference type="InterPro" id="IPR036412">
    <property type="entry name" value="HAD-like_sf"/>
</dbReference>
<keyword evidence="4" id="KW-0479">Metal-binding</keyword>
<name>A0A7C6AFQ2_UNCW3</name>
<gene>
    <name evidence="7" type="ORF">ENV70_02630</name>
</gene>
<dbReference type="NCBIfam" id="TIGR02253">
    <property type="entry name" value="CTE7"/>
    <property type="match status" value="1"/>
</dbReference>
<evidence type="ECO:0000313" key="7">
    <source>
        <dbReference type="EMBL" id="HHS62499.1"/>
    </source>
</evidence>
<protein>
    <recommendedName>
        <fullName evidence="3">Glyceraldehyde 3-phosphate phosphatase</fullName>
    </recommendedName>
</protein>
<dbReference type="InterPro" id="IPR006439">
    <property type="entry name" value="HAD-SF_hydro_IA"/>
</dbReference>
<dbReference type="EMBL" id="DTHJ01000056">
    <property type="protein sequence ID" value="HHS62499.1"/>
    <property type="molecule type" value="Genomic_DNA"/>
</dbReference>
<dbReference type="Pfam" id="PF13419">
    <property type="entry name" value="HAD_2"/>
    <property type="match status" value="1"/>
</dbReference>
<dbReference type="InterPro" id="IPR041492">
    <property type="entry name" value="HAD_2"/>
</dbReference>
<dbReference type="PANTHER" id="PTHR46470">
    <property type="entry name" value="N-ACYLNEURAMINATE-9-PHOSPHATASE"/>
    <property type="match status" value="1"/>
</dbReference>
<dbReference type="GO" id="GO:0046872">
    <property type="term" value="F:metal ion binding"/>
    <property type="evidence" value="ECO:0007669"/>
    <property type="project" value="UniProtKB-KW"/>
</dbReference>
<organism evidence="7">
    <name type="scientific">candidate division WOR-3 bacterium</name>
    <dbReference type="NCBI Taxonomy" id="2052148"/>
    <lineage>
        <taxon>Bacteria</taxon>
        <taxon>Bacteria division WOR-3</taxon>
    </lineage>
</organism>
<keyword evidence="6" id="KW-0460">Magnesium</keyword>
<proteinExistence type="predicted"/>
<evidence type="ECO:0000256" key="1">
    <source>
        <dbReference type="ARBA" id="ARBA00001946"/>
    </source>
</evidence>
<sequence>MIRGVIFDLDNTLVDFMAMKESAVDSAVSAMIDAGLKMDKNTAKQKIFEIYKEVGIEDQTVFDKFLTREFGYIEPRIHAAGIVGYRRAREATLVLYPHVYITLIELIKRGMKLAVVTDAPKLQAWLRLCQLNLHHLFDLVVTFEDTYKRKPDPAPFKITLERLNIKPEEAIMVGDWAERDIVGAKVLGIKTVFARYGDTFGTKNSGADYEIDDIIQLLDIVDSLTGNNKRD</sequence>
<dbReference type="GO" id="GO:0044281">
    <property type="term" value="P:small molecule metabolic process"/>
    <property type="evidence" value="ECO:0007669"/>
    <property type="project" value="UniProtKB-ARBA"/>
</dbReference>
<evidence type="ECO:0000256" key="3">
    <source>
        <dbReference type="ARBA" id="ARBA00019531"/>
    </source>
</evidence>